<feature type="region of interest" description="Disordered" evidence="1">
    <location>
        <begin position="64"/>
        <end position="85"/>
    </location>
</feature>
<comment type="caution">
    <text evidence="2">The sequence shown here is derived from an EMBL/GenBank/DDBJ whole genome shotgun (WGS) entry which is preliminary data.</text>
</comment>
<reference evidence="2 3" key="1">
    <citation type="journal article" date="2024" name="G3 (Bethesda)">
        <title>Genome assembly of Hibiscus sabdariffa L. provides insights into metabolisms of medicinal natural products.</title>
        <authorList>
            <person name="Kim T."/>
        </authorList>
    </citation>
    <scope>NUCLEOTIDE SEQUENCE [LARGE SCALE GENOMIC DNA]</scope>
    <source>
        <strain evidence="2">TK-2024</strain>
        <tissue evidence="2">Old leaves</tissue>
    </source>
</reference>
<accession>A0ABR2EKV0</accession>
<protein>
    <submittedName>
        <fullName evidence="2">Uncharacterized protein</fullName>
    </submittedName>
</protein>
<name>A0ABR2EKV0_9ROSI</name>
<dbReference type="Proteomes" id="UP001472677">
    <property type="component" value="Unassembled WGS sequence"/>
</dbReference>
<evidence type="ECO:0000256" key="1">
    <source>
        <dbReference type="SAM" id="MobiDB-lite"/>
    </source>
</evidence>
<proteinExistence type="predicted"/>
<keyword evidence="3" id="KW-1185">Reference proteome</keyword>
<feature type="compositionally biased region" description="Polar residues" evidence="1">
    <location>
        <begin position="71"/>
        <end position="85"/>
    </location>
</feature>
<evidence type="ECO:0000313" key="3">
    <source>
        <dbReference type="Proteomes" id="UP001472677"/>
    </source>
</evidence>
<sequence length="85" mass="9766">MAASDSNFRFNSFEIPLDAYNEAENLLSYDITTRPPLSVLEALLLFGKENIEWMTAQIQSRSRIGNPMSPLHQNNLHYHRNSNTI</sequence>
<organism evidence="2 3">
    <name type="scientific">Hibiscus sabdariffa</name>
    <name type="common">roselle</name>
    <dbReference type="NCBI Taxonomy" id="183260"/>
    <lineage>
        <taxon>Eukaryota</taxon>
        <taxon>Viridiplantae</taxon>
        <taxon>Streptophyta</taxon>
        <taxon>Embryophyta</taxon>
        <taxon>Tracheophyta</taxon>
        <taxon>Spermatophyta</taxon>
        <taxon>Magnoliopsida</taxon>
        <taxon>eudicotyledons</taxon>
        <taxon>Gunneridae</taxon>
        <taxon>Pentapetalae</taxon>
        <taxon>rosids</taxon>
        <taxon>malvids</taxon>
        <taxon>Malvales</taxon>
        <taxon>Malvaceae</taxon>
        <taxon>Malvoideae</taxon>
        <taxon>Hibiscus</taxon>
    </lineage>
</organism>
<evidence type="ECO:0000313" key="2">
    <source>
        <dbReference type="EMBL" id="KAK8562490.1"/>
    </source>
</evidence>
<dbReference type="EMBL" id="JBBPBM010000012">
    <property type="protein sequence ID" value="KAK8562490.1"/>
    <property type="molecule type" value="Genomic_DNA"/>
</dbReference>
<gene>
    <name evidence="2" type="ORF">V6N12_010568</name>
</gene>